<comment type="cofactor">
    <cofactor evidence="1">
        <name>Ca(2+)</name>
        <dbReference type="ChEBI" id="CHEBI:29108"/>
    </cofactor>
</comment>
<feature type="chain" id="PRO_5042868299" evidence="6">
    <location>
        <begin position="22"/>
        <end position="647"/>
    </location>
</feature>
<dbReference type="Gene3D" id="2.70.98.10">
    <property type="match status" value="1"/>
</dbReference>
<feature type="domain" description="Glycosyl-hydrolase 97 C-terminal oligomerisation" evidence="9">
    <location>
        <begin position="557"/>
        <end position="647"/>
    </location>
</feature>
<keyword evidence="4" id="KW-0106">Calcium</keyword>
<dbReference type="InterPro" id="IPR017853">
    <property type="entry name" value="GH"/>
</dbReference>
<accession>A0AAP2DM39</accession>
<dbReference type="RefSeq" id="WP_254165881.1">
    <property type="nucleotide sequence ID" value="NZ_JAHESF010000018.1"/>
</dbReference>
<dbReference type="InterPro" id="IPR029483">
    <property type="entry name" value="GH97_C"/>
</dbReference>
<feature type="domain" description="Glycosyl-hydrolase 97 catalytic" evidence="7">
    <location>
        <begin position="318"/>
        <end position="464"/>
    </location>
</feature>
<keyword evidence="11" id="KW-1185">Reference proteome</keyword>
<feature type="signal peptide" evidence="6">
    <location>
        <begin position="1"/>
        <end position="21"/>
    </location>
</feature>
<dbReference type="PROSITE" id="PS51257">
    <property type="entry name" value="PROKAR_LIPOPROTEIN"/>
    <property type="match status" value="1"/>
</dbReference>
<evidence type="ECO:0000259" key="8">
    <source>
        <dbReference type="Pfam" id="PF14508"/>
    </source>
</evidence>
<dbReference type="EMBL" id="JAHESF010000018">
    <property type="protein sequence ID" value="MBT1698881.1"/>
    <property type="molecule type" value="Genomic_DNA"/>
</dbReference>
<dbReference type="InterPro" id="IPR019563">
    <property type="entry name" value="GH97_catalytic"/>
</dbReference>
<dbReference type="PANTHER" id="PTHR35803:SF2">
    <property type="entry name" value="RETAINING ALPHA-GALACTOSIDASE"/>
    <property type="match status" value="1"/>
</dbReference>
<dbReference type="Pfam" id="PF14508">
    <property type="entry name" value="GH97_N"/>
    <property type="match status" value="1"/>
</dbReference>
<keyword evidence="5" id="KW-0326">Glycosidase</keyword>
<dbReference type="InterPro" id="IPR029486">
    <property type="entry name" value="GH97_N"/>
</dbReference>
<evidence type="ECO:0000256" key="1">
    <source>
        <dbReference type="ARBA" id="ARBA00001913"/>
    </source>
</evidence>
<evidence type="ECO:0000256" key="2">
    <source>
        <dbReference type="ARBA" id="ARBA00011245"/>
    </source>
</evidence>
<evidence type="ECO:0000259" key="7">
    <source>
        <dbReference type="Pfam" id="PF10566"/>
    </source>
</evidence>
<evidence type="ECO:0000256" key="3">
    <source>
        <dbReference type="ARBA" id="ARBA00022801"/>
    </source>
</evidence>
<dbReference type="AlphaFoldDB" id="A0AAP2DM39"/>
<comment type="caution">
    <text evidence="10">The sequence shown here is derived from an EMBL/GenBank/DDBJ whole genome shotgun (WGS) entry which is preliminary data.</text>
</comment>
<dbReference type="PANTHER" id="PTHR35803">
    <property type="entry name" value="GLUCAN 1,4-ALPHA-GLUCOSIDASE SUSB-RELATED"/>
    <property type="match status" value="1"/>
</dbReference>
<comment type="subunit">
    <text evidence="2">Monomer.</text>
</comment>
<sequence>MKLLTHIAAALLLLMAGCASEKGDAIKGDTIVLSPDQKLAALVSVADGQVSYAVRREGLVMLEGSRLGLQREDADFSKDLKLLSVDNNTVHDEYTLLHGKRKNIAYEANRAVVHLENGKGQKMDIIFQVSNDGVAFRYHFPETSTDMKKVHWERSSFNFSDSARAWIQPRARAKSGWNHSNPSYEENYLMDIPVSQLAASDTGWVFPSLFREGKYWMLLSETAPDRDYCASRLLKGERVGELAIGFPEVTESFPGGPVFPESTLPWSTPWRLITIGSLKTITESTLGTDLAKPSALTDLSFVKPGRASWSWVSLKDDSIIYDVQKRFIDYAAAMKWEYCLIDVNWDTKIGYDKIKELSGYAAGKGVGLILWYNSAGDWNTVPYHPRNLLLTKESREAEFKRISAMGIKGIKVDFFGGDGQAVISYYQDIIEDAARYQLMVNCHGSTLPRGFQRTYPNLVSMEAVKGFEFVTFAQENADRQPTHCATLPFTRNVFDPMDFTPVCFSEVPNMRRKTSNAFELALAVVFQSGVQHYAEKPAGMKSVPGYVRQLMTDIPVSWHNTEFIDGYPGKYVILKREVNGVVYIAGINGEPGDRTLELDLAAMPKRKGIYVTDGVDNRSFKKETIDPSQADRLTITLKGNGGFVMVF</sequence>
<dbReference type="InterPro" id="IPR013785">
    <property type="entry name" value="Aldolase_TIM"/>
</dbReference>
<dbReference type="Gene3D" id="3.20.20.70">
    <property type="entry name" value="Aldolase class I"/>
    <property type="match status" value="1"/>
</dbReference>
<evidence type="ECO:0000313" key="11">
    <source>
        <dbReference type="Proteomes" id="UP001319200"/>
    </source>
</evidence>
<evidence type="ECO:0000256" key="6">
    <source>
        <dbReference type="SAM" id="SignalP"/>
    </source>
</evidence>
<proteinExistence type="predicted"/>
<evidence type="ECO:0000259" key="9">
    <source>
        <dbReference type="Pfam" id="PF14509"/>
    </source>
</evidence>
<dbReference type="Gene3D" id="2.60.40.1180">
    <property type="entry name" value="Golgi alpha-mannosidase II"/>
    <property type="match status" value="1"/>
</dbReference>
<name>A0AAP2DM39_9BACT</name>
<evidence type="ECO:0000256" key="4">
    <source>
        <dbReference type="ARBA" id="ARBA00022837"/>
    </source>
</evidence>
<organism evidence="10 11">
    <name type="scientific">Chryseosolibacter histidini</name>
    <dbReference type="NCBI Taxonomy" id="2782349"/>
    <lineage>
        <taxon>Bacteria</taxon>
        <taxon>Pseudomonadati</taxon>
        <taxon>Bacteroidota</taxon>
        <taxon>Cytophagia</taxon>
        <taxon>Cytophagales</taxon>
        <taxon>Chryseotaleaceae</taxon>
        <taxon>Chryseosolibacter</taxon>
    </lineage>
</organism>
<evidence type="ECO:0000313" key="10">
    <source>
        <dbReference type="EMBL" id="MBT1698881.1"/>
    </source>
</evidence>
<keyword evidence="3 10" id="KW-0378">Hydrolase</keyword>
<dbReference type="GO" id="GO:0016798">
    <property type="term" value="F:hydrolase activity, acting on glycosyl bonds"/>
    <property type="evidence" value="ECO:0007669"/>
    <property type="project" value="UniProtKB-KW"/>
</dbReference>
<feature type="domain" description="Glycosyl-hydrolase 97 N-terminal" evidence="8">
    <location>
        <begin position="32"/>
        <end position="293"/>
    </location>
</feature>
<dbReference type="SUPFAM" id="SSF51445">
    <property type="entry name" value="(Trans)glycosidases"/>
    <property type="match status" value="1"/>
</dbReference>
<evidence type="ECO:0000256" key="5">
    <source>
        <dbReference type="ARBA" id="ARBA00023295"/>
    </source>
</evidence>
<reference evidence="10 11" key="1">
    <citation type="submission" date="2021-05" db="EMBL/GenBank/DDBJ databases">
        <title>A Polyphasic approach of four new species of the genus Ohtaekwangia: Ohtaekwangia histidinii sp. nov., Ohtaekwangia cretensis sp. nov., Ohtaekwangia indiensis sp. nov., Ohtaekwangia reichenbachii sp. nov. from diverse environment.</title>
        <authorList>
            <person name="Octaviana S."/>
        </authorList>
    </citation>
    <scope>NUCLEOTIDE SEQUENCE [LARGE SCALE GENOMIC DNA]</scope>
    <source>
        <strain evidence="10 11">PWU4</strain>
    </source>
</reference>
<dbReference type="InterPro" id="IPR013780">
    <property type="entry name" value="Glyco_hydro_b"/>
</dbReference>
<dbReference type="Pfam" id="PF10566">
    <property type="entry name" value="Glyco_hydro_97"/>
    <property type="match status" value="1"/>
</dbReference>
<dbReference type="InterPro" id="IPR014718">
    <property type="entry name" value="GH-type_carb-bd"/>
</dbReference>
<dbReference type="Proteomes" id="UP001319200">
    <property type="component" value="Unassembled WGS sequence"/>
</dbReference>
<dbReference type="GO" id="GO:0030246">
    <property type="term" value="F:carbohydrate binding"/>
    <property type="evidence" value="ECO:0007669"/>
    <property type="project" value="InterPro"/>
</dbReference>
<keyword evidence="6" id="KW-0732">Signal</keyword>
<dbReference type="InterPro" id="IPR052720">
    <property type="entry name" value="Glycosyl_hydrolase_97"/>
</dbReference>
<dbReference type="Pfam" id="PF14509">
    <property type="entry name" value="GH97_C"/>
    <property type="match status" value="1"/>
</dbReference>
<protein>
    <submittedName>
        <fullName evidence="10">Glycoside hydrolase family 97 catalytic domain-containing protein</fullName>
    </submittedName>
</protein>
<gene>
    <name evidence="10" type="ORF">KK083_18450</name>
</gene>